<accession>A0A0N9BAV8</accession>
<dbReference type="KEGG" id="vg:26797795"/>
<evidence type="ECO:0000313" key="2">
    <source>
        <dbReference type="Proteomes" id="UP000204630"/>
    </source>
</evidence>
<dbReference type="RefSeq" id="YP_009226657.1">
    <property type="nucleotide sequence ID" value="NC_029118.1"/>
</dbReference>
<dbReference type="InterPro" id="IPR012337">
    <property type="entry name" value="RNaseH-like_sf"/>
</dbReference>
<dbReference type="OrthoDB" id="10083at10239"/>
<dbReference type="InterPro" id="IPR036397">
    <property type="entry name" value="RNaseH_sf"/>
</dbReference>
<dbReference type="Proteomes" id="UP000204630">
    <property type="component" value="Segment"/>
</dbReference>
<sequence length="162" mass="18237">MKQIKAIAIDFSTASKKEEGTGYAFRTKDGELIVGSLRGHSYKLKAWDRTYNMAQALKDLIEEYGLQDYHVYIEEPIVGRGIKGSINLINCNGYFLGLIDSVTDGFTFVPNSKWVSFNLISGKRDERKKQSIEIMNSDLDLDSTDDNMADAYGILKYIESLA</sequence>
<dbReference type="Gene3D" id="3.30.420.10">
    <property type="entry name" value="Ribonuclease H-like superfamily/Ribonuclease H"/>
    <property type="match status" value="1"/>
</dbReference>
<dbReference type="Pfam" id="PF07066">
    <property type="entry name" value="DUF3882"/>
    <property type="match status" value="1"/>
</dbReference>
<evidence type="ECO:0000313" key="1">
    <source>
        <dbReference type="EMBL" id="ALA06983.1"/>
    </source>
</evidence>
<dbReference type="EMBL" id="KT339177">
    <property type="protein sequence ID" value="ALA06983.1"/>
    <property type="molecule type" value="Genomic_DNA"/>
</dbReference>
<organism evidence="1 2">
    <name type="scientific">Lactococcus phage GE1</name>
    <dbReference type="NCBI Taxonomy" id="1698369"/>
    <lineage>
        <taxon>Viruses</taxon>
        <taxon>Duplodnaviria</taxon>
        <taxon>Heunggongvirae</taxon>
        <taxon>Uroviricota</taxon>
        <taxon>Caudoviricetes</taxon>
        <taxon>Chertseyvirus</taxon>
        <taxon>Chertseyvirus GE1</taxon>
    </lineage>
</organism>
<dbReference type="GO" id="GO:0003676">
    <property type="term" value="F:nucleic acid binding"/>
    <property type="evidence" value="ECO:0007669"/>
    <property type="project" value="InterPro"/>
</dbReference>
<proteinExistence type="predicted"/>
<name>A0A0N9BAV8_9CAUD</name>
<dbReference type="SUPFAM" id="SSF53098">
    <property type="entry name" value="Ribonuclease H-like"/>
    <property type="match status" value="1"/>
</dbReference>
<dbReference type="InterPro" id="IPR009773">
    <property type="entry name" value="Lactococcus_phage_712_M3"/>
</dbReference>
<protein>
    <submittedName>
        <fullName evidence="1">Holin</fullName>
    </submittedName>
</protein>
<dbReference type="GeneID" id="26797795"/>
<keyword evidence="2" id="KW-1185">Reference proteome</keyword>
<reference evidence="1 2" key="1">
    <citation type="journal article" date="2015" name="Appl. Environ. Microbiol.">
        <title>A virulent phage infecting Lactococcus garvieae, with homology to Lactococcus lactis phages.</title>
        <authorList>
            <person name="Eraclio G."/>
            <person name="Tremblay D.M."/>
            <person name="Lacelle-Cote A."/>
            <person name="Labrie S.J."/>
            <person name="Fortina M.G."/>
            <person name="Moineau S."/>
        </authorList>
    </citation>
    <scope>NUCLEOTIDE SEQUENCE [LARGE SCALE GENOMIC DNA]</scope>
</reference>